<evidence type="ECO:0000313" key="5">
    <source>
        <dbReference type="EMBL" id="KAL2827202.1"/>
    </source>
</evidence>
<evidence type="ECO:0000256" key="1">
    <source>
        <dbReference type="ARBA" id="ARBA00005466"/>
    </source>
</evidence>
<dbReference type="InterPro" id="IPR036318">
    <property type="entry name" value="FAD-bd_PCMH-like_sf"/>
</dbReference>
<comment type="similarity">
    <text evidence="1">Belongs to the oxygen-dependent FAD-linked oxidoreductase family.</text>
</comment>
<feature type="chain" id="PRO_5047326075" evidence="3">
    <location>
        <begin position="16"/>
        <end position="609"/>
    </location>
</feature>
<dbReference type="InterPro" id="IPR016166">
    <property type="entry name" value="FAD-bd_PCMH"/>
</dbReference>
<keyword evidence="3" id="KW-0732">Signal</keyword>
<evidence type="ECO:0000259" key="4">
    <source>
        <dbReference type="PROSITE" id="PS51387"/>
    </source>
</evidence>
<sequence>MDCLFLFTILGLVEARSSRVTVSLASVNQSAWDALDRSVGGRLYDGEPMLAPCYIRYNGQVQRPDIGECVVLQQNRTKLGFASNEFGGYQNANWGACQAAGESCAFTSTSPDLITPITRMCYQGSVPSKYVDARSVRDIQETLSFAQMNNVRLVIKNTGHDYSGRSSGADSLALWTHHLQPPIKLKRKFIPDGCPEAVGDVITFGAGQQFAGIYKFAHEHNYRVVGGSSSTVGAAGGWITGGGHSLLSNELGLGVDNVQQLRAVLPNGTYVTANRCQNQDLFFALRGGGGSTFGVITEMSTFAHPEKPMVVATVTFMGISPTSASQLISISVANADRWASEGWGGYIVLGLDANGLSTFSMATSMLNQTAAETSMKPVMDLVNRLDTPVVANISASETYFEVLHSLIASEETSPTGFAMAMSSRIIPREYFQGTVNQDKLSSILDGILVAPQEDSDNGKSTLPTSSLFICAVAPTIYSQNFPESDKSDGPGASSITNAWRTGLWHAIHLHPFADTTTSDPDAVREIFQVVHDTMNPLREFTPNGGAYQNEADTFETDPIGSFWGNENYARLLKIKREVDPANLLSVHNGVGWDREDERFTCYPDVDLGV</sequence>
<evidence type="ECO:0000256" key="2">
    <source>
        <dbReference type="ARBA" id="ARBA00023002"/>
    </source>
</evidence>
<dbReference type="SUPFAM" id="SSF56176">
    <property type="entry name" value="FAD-binding/transporter-associated domain-like"/>
    <property type="match status" value="1"/>
</dbReference>
<accession>A0ABR4IJY4</accession>
<dbReference type="PANTHER" id="PTHR13878:SF91">
    <property type="entry name" value="FAD BINDING DOMAIN PROTEIN (AFU_ORTHOLOGUE AFUA_6G12070)-RELATED"/>
    <property type="match status" value="1"/>
</dbReference>
<name>A0ABR4IJY4_9EURO</name>
<dbReference type="EMBL" id="JBFXLS010000026">
    <property type="protein sequence ID" value="KAL2827202.1"/>
    <property type="molecule type" value="Genomic_DNA"/>
</dbReference>
<dbReference type="PANTHER" id="PTHR13878">
    <property type="entry name" value="GULONOLACTONE OXIDASE"/>
    <property type="match status" value="1"/>
</dbReference>
<keyword evidence="6" id="KW-1185">Reference proteome</keyword>
<dbReference type="Proteomes" id="UP001610335">
    <property type="component" value="Unassembled WGS sequence"/>
</dbReference>
<dbReference type="InterPro" id="IPR050432">
    <property type="entry name" value="FAD-linked_Oxidoreductases_BP"/>
</dbReference>
<dbReference type="Gene3D" id="3.30.465.10">
    <property type="match status" value="1"/>
</dbReference>
<dbReference type="Pfam" id="PF08031">
    <property type="entry name" value="BBE"/>
    <property type="match status" value="1"/>
</dbReference>
<dbReference type="InterPro" id="IPR012951">
    <property type="entry name" value="BBE"/>
</dbReference>
<reference evidence="5 6" key="1">
    <citation type="submission" date="2024-07" db="EMBL/GenBank/DDBJ databases">
        <title>Section-level genome sequencing and comparative genomics of Aspergillus sections Usti and Cavernicolus.</title>
        <authorList>
            <consortium name="Lawrence Berkeley National Laboratory"/>
            <person name="Nybo J.L."/>
            <person name="Vesth T.C."/>
            <person name="Theobald S."/>
            <person name="Frisvad J.C."/>
            <person name="Larsen T.O."/>
            <person name="Kjaerboelling I."/>
            <person name="Rothschild-Mancinelli K."/>
            <person name="Lyhne E.K."/>
            <person name="Kogle M.E."/>
            <person name="Barry K."/>
            <person name="Clum A."/>
            <person name="Na H."/>
            <person name="Ledsgaard L."/>
            <person name="Lin J."/>
            <person name="Lipzen A."/>
            <person name="Kuo A."/>
            <person name="Riley R."/>
            <person name="Mondo S."/>
            <person name="LaButti K."/>
            <person name="Haridas S."/>
            <person name="Pangalinan J."/>
            <person name="Salamov A.A."/>
            <person name="Simmons B.A."/>
            <person name="Magnuson J.K."/>
            <person name="Chen J."/>
            <person name="Drula E."/>
            <person name="Henrissat B."/>
            <person name="Wiebenga A."/>
            <person name="Lubbers R.J."/>
            <person name="Gomes A.C."/>
            <person name="Makela M.R."/>
            <person name="Stajich J."/>
            <person name="Grigoriev I.V."/>
            <person name="Mortensen U.H."/>
            <person name="De vries R.P."/>
            <person name="Baker S.E."/>
            <person name="Andersen M.R."/>
        </authorList>
    </citation>
    <scope>NUCLEOTIDE SEQUENCE [LARGE SCALE GENOMIC DNA]</scope>
    <source>
        <strain evidence="5 6">CBS 600.67</strain>
    </source>
</reference>
<feature type="domain" description="FAD-binding PCMH-type" evidence="4">
    <location>
        <begin position="123"/>
        <end position="306"/>
    </location>
</feature>
<organism evidence="5 6">
    <name type="scientific">Aspergillus cavernicola</name>
    <dbReference type="NCBI Taxonomy" id="176166"/>
    <lineage>
        <taxon>Eukaryota</taxon>
        <taxon>Fungi</taxon>
        <taxon>Dikarya</taxon>
        <taxon>Ascomycota</taxon>
        <taxon>Pezizomycotina</taxon>
        <taxon>Eurotiomycetes</taxon>
        <taxon>Eurotiomycetidae</taxon>
        <taxon>Eurotiales</taxon>
        <taxon>Aspergillaceae</taxon>
        <taxon>Aspergillus</taxon>
        <taxon>Aspergillus subgen. Nidulantes</taxon>
    </lineage>
</organism>
<evidence type="ECO:0000313" key="6">
    <source>
        <dbReference type="Proteomes" id="UP001610335"/>
    </source>
</evidence>
<dbReference type="Pfam" id="PF01565">
    <property type="entry name" value="FAD_binding_4"/>
    <property type="match status" value="1"/>
</dbReference>
<gene>
    <name evidence="5" type="ORF">BDW59DRAFT_179211</name>
</gene>
<feature type="signal peptide" evidence="3">
    <location>
        <begin position="1"/>
        <end position="15"/>
    </location>
</feature>
<comment type="caution">
    <text evidence="5">The sequence shown here is derived from an EMBL/GenBank/DDBJ whole genome shotgun (WGS) entry which is preliminary data.</text>
</comment>
<dbReference type="PROSITE" id="PS51387">
    <property type="entry name" value="FAD_PCMH"/>
    <property type="match status" value="1"/>
</dbReference>
<dbReference type="InterPro" id="IPR006094">
    <property type="entry name" value="Oxid_FAD_bind_N"/>
</dbReference>
<evidence type="ECO:0000256" key="3">
    <source>
        <dbReference type="SAM" id="SignalP"/>
    </source>
</evidence>
<protein>
    <submittedName>
        <fullName evidence="5">FAD-binding domain-containing protein</fullName>
    </submittedName>
</protein>
<keyword evidence="2" id="KW-0560">Oxidoreductase</keyword>
<dbReference type="InterPro" id="IPR016169">
    <property type="entry name" value="FAD-bd_PCMH_sub2"/>
</dbReference>
<proteinExistence type="inferred from homology"/>